<feature type="signal peptide" evidence="1">
    <location>
        <begin position="1"/>
        <end position="24"/>
    </location>
</feature>
<evidence type="ECO:0000313" key="2">
    <source>
        <dbReference type="EMBL" id="PQO46193.1"/>
    </source>
</evidence>
<evidence type="ECO:0000256" key="1">
    <source>
        <dbReference type="SAM" id="SignalP"/>
    </source>
</evidence>
<name>A0A2S8GP22_9BACT</name>
<dbReference type="EMBL" id="PUHZ01000010">
    <property type="protein sequence ID" value="PQO46193.1"/>
    <property type="molecule type" value="Genomic_DNA"/>
</dbReference>
<accession>A0A2S8GP22</accession>
<dbReference type="RefSeq" id="WP_105335164.1">
    <property type="nucleotide sequence ID" value="NZ_PUHZ01000010.1"/>
</dbReference>
<sequence length="74" mass="8584">MIRRVLLLLFVVALVMGTSLSAEAGNRFRFRRAAVPYYRYYVPSHSTPAPQGYEYQTHRYEARTTTGYTMLFGI</sequence>
<keyword evidence="1" id="KW-0732">Signal</keyword>
<dbReference type="AlphaFoldDB" id="A0A2S8GP22"/>
<dbReference type="OrthoDB" id="9980728at2"/>
<feature type="chain" id="PRO_5015430896" evidence="1">
    <location>
        <begin position="25"/>
        <end position="74"/>
    </location>
</feature>
<proteinExistence type="predicted"/>
<gene>
    <name evidence="2" type="ORF">C5Y93_09400</name>
</gene>
<evidence type="ECO:0000313" key="3">
    <source>
        <dbReference type="Proteomes" id="UP000237819"/>
    </source>
</evidence>
<organism evidence="2 3">
    <name type="scientific">Blastopirellula marina</name>
    <dbReference type="NCBI Taxonomy" id="124"/>
    <lineage>
        <taxon>Bacteria</taxon>
        <taxon>Pseudomonadati</taxon>
        <taxon>Planctomycetota</taxon>
        <taxon>Planctomycetia</taxon>
        <taxon>Pirellulales</taxon>
        <taxon>Pirellulaceae</taxon>
        <taxon>Blastopirellula</taxon>
    </lineage>
</organism>
<reference evidence="2 3" key="1">
    <citation type="submission" date="2018-02" db="EMBL/GenBank/DDBJ databases">
        <title>Comparative genomes isolates from brazilian mangrove.</title>
        <authorList>
            <person name="Araujo J.E."/>
            <person name="Taketani R.G."/>
            <person name="Silva M.C.P."/>
            <person name="Loureco M.V."/>
            <person name="Andreote F.D."/>
        </authorList>
    </citation>
    <scope>NUCLEOTIDE SEQUENCE [LARGE SCALE GENOMIC DNA]</scope>
    <source>
        <strain evidence="2 3">Nap-Phe MGV</strain>
    </source>
</reference>
<comment type="caution">
    <text evidence="2">The sequence shown here is derived from an EMBL/GenBank/DDBJ whole genome shotgun (WGS) entry which is preliminary data.</text>
</comment>
<dbReference type="Proteomes" id="UP000237819">
    <property type="component" value="Unassembled WGS sequence"/>
</dbReference>
<protein>
    <submittedName>
        <fullName evidence="2">Uncharacterized protein</fullName>
    </submittedName>
</protein>